<keyword evidence="8 11" id="KW-1133">Transmembrane helix</keyword>
<sequence length="103" mass="11172">MAQTGAPSGGELGLMNLLFPIILIGAFYFLLIRPQTKRAKEHKQMVDALKKGDEIVSGGGVLGRITEVGENFVQVEIAENVQIRIQKQSVSSLMPKGTYKGTL</sequence>
<keyword evidence="9" id="KW-0811">Translocation</keyword>
<evidence type="ECO:0000256" key="5">
    <source>
        <dbReference type="ARBA" id="ARBA00022475"/>
    </source>
</evidence>
<comment type="caution">
    <text evidence="12">The sequence shown here is derived from an EMBL/GenBank/DDBJ whole genome shotgun (WGS) entry which is preliminary data.</text>
</comment>
<evidence type="ECO:0000256" key="11">
    <source>
        <dbReference type="SAM" id="Phobius"/>
    </source>
</evidence>
<dbReference type="Proteomes" id="UP000760480">
    <property type="component" value="Unassembled WGS sequence"/>
</dbReference>
<name>A0ABX1TQC1_9GAMM</name>
<evidence type="ECO:0000256" key="10">
    <source>
        <dbReference type="ARBA" id="ARBA00023136"/>
    </source>
</evidence>
<feature type="transmembrane region" description="Helical" evidence="11">
    <location>
        <begin position="12"/>
        <end position="31"/>
    </location>
</feature>
<dbReference type="InterPro" id="IPR003849">
    <property type="entry name" value="Preprotein_translocase_YajC"/>
</dbReference>
<dbReference type="Pfam" id="PF02699">
    <property type="entry name" value="YajC"/>
    <property type="match status" value="1"/>
</dbReference>
<proteinExistence type="inferred from homology"/>
<dbReference type="PRINTS" id="PR01853">
    <property type="entry name" value="YAJCTRNLCASE"/>
</dbReference>
<evidence type="ECO:0000256" key="2">
    <source>
        <dbReference type="ARBA" id="ARBA00006742"/>
    </source>
</evidence>
<dbReference type="EMBL" id="SPMZ01000043">
    <property type="protein sequence ID" value="NMQ20298.1"/>
    <property type="molecule type" value="Genomic_DNA"/>
</dbReference>
<comment type="similarity">
    <text evidence="2">Belongs to the YajC family.</text>
</comment>
<evidence type="ECO:0000256" key="1">
    <source>
        <dbReference type="ARBA" id="ARBA00004162"/>
    </source>
</evidence>
<reference evidence="12 13" key="1">
    <citation type="submission" date="2019-03" db="EMBL/GenBank/DDBJ databases">
        <title>Metabolic reconstructions from genomes of highly enriched 'Candidatus Accumulibacter' and 'Candidatus Competibacter' bioreactor populations.</title>
        <authorList>
            <person name="Annavajhala M.K."/>
            <person name="Welles L."/>
            <person name="Abbas B."/>
            <person name="Sorokin D."/>
            <person name="Park H."/>
            <person name="Van Loosdrecht M."/>
            <person name="Chandran K."/>
        </authorList>
    </citation>
    <scope>NUCLEOTIDE SEQUENCE [LARGE SCALE GENOMIC DNA]</scope>
    <source>
        <strain evidence="12 13">SBR_G</strain>
    </source>
</reference>
<keyword evidence="10 11" id="KW-0472">Membrane</keyword>
<keyword evidence="7" id="KW-0653">Protein transport</keyword>
<evidence type="ECO:0000256" key="4">
    <source>
        <dbReference type="ARBA" id="ARBA00022448"/>
    </source>
</evidence>
<evidence type="ECO:0000256" key="3">
    <source>
        <dbReference type="ARBA" id="ARBA00014962"/>
    </source>
</evidence>
<dbReference type="RefSeq" id="WP_211203162.1">
    <property type="nucleotide sequence ID" value="NZ_SPMZ01000043.1"/>
</dbReference>
<organism evidence="12 13">
    <name type="scientific">Candidatus Competibacter phosphatis</name>
    <dbReference type="NCBI Taxonomy" id="221280"/>
    <lineage>
        <taxon>Bacteria</taxon>
        <taxon>Pseudomonadati</taxon>
        <taxon>Pseudomonadota</taxon>
        <taxon>Gammaproteobacteria</taxon>
        <taxon>Candidatus Competibacteraceae</taxon>
        <taxon>Candidatus Competibacter</taxon>
    </lineage>
</organism>
<protein>
    <recommendedName>
        <fullName evidence="3">Sec translocon accessory complex subunit YajC</fullName>
    </recommendedName>
</protein>
<comment type="subcellular location">
    <subcellularLocation>
        <location evidence="1">Cell membrane</location>
        <topology evidence="1">Single-pass membrane protein</topology>
    </subcellularLocation>
</comment>
<accession>A0ABX1TQC1</accession>
<dbReference type="NCBIfam" id="TIGR00739">
    <property type="entry name" value="yajC"/>
    <property type="match status" value="1"/>
</dbReference>
<keyword evidence="6 11" id="KW-0812">Transmembrane</keyword>
<evidence type="ECO:0000313" key="12">
    <source>
        <dbReference type="EMBL" id="NMQ20298.1"/>
    </source>
</evidence>
<dbReference type="PANTHER" id="PTHR33909">
    <property type="entry name" value="SEC TRANSLOCON ACCESSORY COMPLEX SUBUNIT YAJC"/>
    <property type="match status" value="1"/>
</dbReference>
<dbReference type="SMART" id="SM01323">
    <property type="entry name" value="YajC"/>
    <property type="match status" value="1"/>
</dbReference>
<evidence type="ECO:0000313" key="13">
    <source>
        <dbReference type="Proteomes" id="UP000760480"/>
    </source>
</evidence>
<gene>
    <name evidence="12" type="primary">yajC</name>
    <name evidence="12" type="ORF">E4P82_14500</name>
</gene>
<keyword evidence="13" id="KW-1185">Reference proteome</keyword>
<dbReference type="PANTHER" id="PTHR33909:SF1">
    <property type="entry name" value="SEC TRANSLOCON ACCESSORY COMPLEX SUBUNIT YAJC"/>
    <property type="match status" value="1"/>
</dbReference>
<evidence type="ECO:0000256" key="6">
    <source>
        <dbReference type="ARBA" id="ARBA00022692"/>
    </source>
</evidence>
<evidence type="ECO:0000256" key="9">
    <source>
        <dbReference type="ARBA" id="ARBA00023010"/>
    </source>
</evidence>
<keyword evidence="5" id="KW-1003">Cell membrane</keyword>
<evidence type="ECO:0000256" key="7">
    <source>
        <dbReference type="ARBA" id="ARBA00022927"/>
    </source>
</evidence>
<evidence type="ECO:0000256" key="8">
    <source>
        <dbReference type="ARBA" id="ARBA00022989"/>
    </source>
</evidence>
<keyword evidence="4" id="KW-0813">Transport</keyword>